<dbReference type="InterPro" id="IPR036388">
    <property type="entry name" value="WH-like_DNA-bd_sf"/>
</dbReference>
<dbReference type="RefSeq" id="WP_115752026.1">
    <property type="nucleotide sequence ID" value="NZ_LARY01000001.1"/>
</dbReference>
<feature type="binding site" evidence="1">
    <location>
        <position position="78"/>
    </location>
    <ligand>
        <name>Ni(2+)</name>
        <dbReference type="ChEBI" id="CHEBI:49786"/>
    </ligand>
</feature>
<dbReference type="InterPro" id="IPR026043">
    <property type="entry name" value="NadR"/>
</dbReference>
<dbReference type="EMBL" id="LARY01000001">
    <property type="protein sequence ID" value="RDX02348.1"/>
    <property type="molecule type" value="Genomic_DNA"/>
</dbReference>
<keyword evidence="1" id="KW-0479">Metal-binding</keyword>
<gene>
    <name evidence="4" type="ORF">UR08_02190</name>
</gene>
<dbReference type="PANTHER" id="PTHR40068">
    <property type="entry name" value="TRANSCRIPTION REPRESSOR NIAR-RELATED"/>
    <property type="match status" value="1"/>
</dbReference>
<dbReference type="GO" id="GO:0046872">
    <property type="term" value="F:metal ion binding"/>
    <property type="evidence" value="ECO:0007669"/>
    <property type="project" value="UniProtKB-KW"/>
</dbReference>
<evidence type="ECO:0000313" key="4">
    <source>
        <dbReference type="EMBL" id="RDX02348.1"/>
    </source>
</evidence>
<feature type="domain" description="3H" evidence="2">
    <location>
        <begin position="74"/>
        <end position="170"/>
    </location>
</feature>
<accession>A0A3D8TTJ8</accession>
<feature type="domain" description="Helix-turn-helix type 11" evidence="3">
    <location>
        <begin position="9"/>
        <end position="61"/>
    </location>
</feature>
<dbReference type="InterPro" id="IPR013196">
    <property type="entry name" value="HTH_11"/>
</dbReference>
<evidence type="ECO:0000259" key="3">
    <source>
        <dbReference type="Pfam" id="PF08279"/>
    </source>
</evidence>
<dbReference type="Proteomes" id="UP000257055">
    <property type="component" value="Unassembled WGS sequence"/>
</dbReference>
<dbReference type="PANTHER" id="PTHR40068:SF1">
    <property type="entry name" value="TRANSCRIPTION REPRESSOR NIAR-RELATED"/>
    <property type="match status" value="1"/>
</dbReference>
<dbReference type="SUPFAM" id="SSF46785">
    <property type="entry name" value="Winged helix' DNA-binding domain"/>
    <property type="match status" value="1"/>
</dbReference>
<dbReference type="Gene3D" id="1.10.10.10">
    <property type="entry name" value="Winged helix-like DNA-binding domain superfamily/Winged helix DNA-binding domain"/>
    <property type="match status" value="1"/>
</dbReference>
<dbReference type="PIRSF" id="PIRSF037847">
    <property type="entry name" value="NiaR"/>
    <property type="match status" value="1"/>
</dbReference>
<feature type="binding site" evidence="1">
    <location>
        <position position="147"/>
    </location>
    <ligand>
        <name>Ni(2+)</name>
        <dbReference type="ChEBI" id="CHEBI:49786"/>
    </ligand>
</feature>
<reference evidence="5" key="1">
    <citation type="submission" date="2015-04" db="EMBL/GenBank/DDBJ databases">
        <authorList>
            <person name="Schardt J."/>
            <person name="Mueller-Herbst S."/>
            <person name="Scherer S."/>
            <person name="Huptas C."/>
        </authorList>
    </citation>
    <scope>NUCLEOTIDE SEQUENCE [LARGE SCALE GENOMIC DNA]</scope>
    <source>
        <strain evidence="5">Kiel-L1</strain>
    </source>
</reference>
<dbReference type="InterPro" id="IPR035922">
    <property type="entry name" value="3H_dom_sf"/>
</dbReference>
<dbReference type="Pfam" id="PF02829">
    <property type="entry name" value="3H"/>
    <property type="match status" value="1"/>
</dbReference>
<name>A0A3D8TTJ8_9LIST</name>
<sequence length="172" mass="19379">MKKMLGEDRRAAILDWLRHTSEPISGGELAKRTDVSRQVIVQDISLLRAMEQPIISTPQGYMMAKESKRIRRIIACNHTKEEAESELNTLVDYGVSVIDVIVDHPIYGELTGNLHLNSRFDVEKFVYKLKTTDALMLSGLTNGLHLHTVEADTEEQINKAIEVLAEIGILVR</sequence>
<feature type="binding site" evidence="1">
    <location>
        <position position="86"/>
    </location>
    <ligand>
        <name>Ni(2+)</name>
        <dbReference type="ChEBI" id="CHEBI:49786"/>
    </ligand>
</feature>
<dbReference type="SUPFAM" id="SSF75500">
    <property type="entry name" value="Putative transcriptional regulator TM1602, C-terminal domain"/>
    <property type="match status" value="1"/>
</dbReference>
<dbReference type="Pfam" id="PF08279">
    <property type="entry name" value="HTH_11"/>
    <property type="match status" value="1"/>
</dbReference>
<feature type="binding site" evidence="1">
    <location>
        <position position="145"/>
    </location>
    <ligand>
        <name>Ni(2+)</name>
        <dbReference type="ChEBI" id="CHEBI:49786"/>
    </ligand>
</feature>
<comment type="caution">
    <text evidence="4">The sequence shown here is derived from an EMBL/GenBank/DDBJ whole genome shotgun (WGS) entry which is preliminary data.</text>
</comment>
<protein>
    <submittedName>
        <fullName evidence="4">Transcriptional regulator</fullName>
    </submittedName>
</protein>
<evidence type="ECO:0000313" key="5">
    <source>
        <dbReference type="Proteomes" id="UP000257055"/>
    </source>
</evidence>
<dbReference type="AlphaFoldDB" id="A0A3D8TTJ8"/>
<dbReference type="InterPro" id="IPR004173">
    <property type="entry name" value="3H_domain"/>
</dbReference>
<evidence type="ECO:0000256" key="1">
    <source>
        <dbReference type="PIRSR" id="PIRSR037847-1"/>
    </source>
</evidence>
<keyword evidence="5" id="KW-1185">Reference proteome</keyword>
<proteinExistence type="predicted"/>
<evidence type="ECO:0000259" key="2">
    <source>
        <dbReference type="Pfam" id="PF02829"/>
    </source>
</evidence>
<organism evidence="4 5">
    <name type="scientific">Listeria kieliensis</name>
    <dbReference type="NCBI Taxonomy" id="1621700"/>
    <lineage>
        <taxon>Bacteria</taxon>
        <taxon>Bacillati</taxon>
        <taxon>Bacillota</taxon>
        <taxon>Bacilli</taxon>
        <taxon>Bacillales</taxon>
        <taxon>Listeriaceae</taxon>
        <taxon>Listeria</taxon>
    </lineage>
</organism>
<keyword evidence="1" id="KW-0533">Nickel</keyword>
<dbReference type="Gene3D" id="3.30.1340.20">
    <property type="entry name" value="3H domain"/>
    <property type="match status" value="1"/>
</dbReference>
<dbReference type="InterPro" id="IPR036390">
    <property type="entry name" value="WH_DNA-bd_sf"/>
</dbReference>